<feature type="chain" id="PRO_5046429276" evidence="1">
    <location>
        <begin position="25"/>
        <end position="164"/>
    </location>
</feature>
<evidence type="ECO:0000313" key="3">
    <source>
        <dbReference type="Proteomes" id="UP001073122"/>
    </source>
</evidence>
<evidence type="ECO:0000256" key="1">
    <source>
        <dbReference type="SAM" id="SignalP"/>
    </source>
</evidence>
<organism evidence="2 3">
    <name type="scientific">Chryseobacterium formosus</name>
    <dbReference type="NCBI Taxonomy" id="1537363"/>
    <lineage>
        <taxon>Bacteria</taxon>
        <taxon>Pseudomonadati</taxon>
        <taxon>Bacteroidota</taxon>
        <taxon>Flavobacteriia</taxon>
        <taxon>Flavobacteriales</taxon>
        <taxon>Weeksellaceae</taxon>
        <taxon>Chryseobacterium group</taxon>
        <taxon>Chryseobacterium</taxon>
    </lineage>
</organism>
<evidence type="ECO:0000313" key="2">
    <source>
        <dbReference type="EMBL" id="MCX8524182.1"/>
    </source>
</evidence>
<comment type="caution">
    <text evidence="2">The sequence shown here is derived from an EMBL/GenBank/DDBJ whole genome shotgun (WGS) entry which is preliminary data.</text>
</comment>
<proteinExistence type="predicted"/>
<dbReference type="RefSeq" id="WP_267265481.1">
    <property type="nucleotide sequence ID" value="NZ_JAOVZW010000010.1"/>
</dbReference>
<accession>A0ABT3XPW6</accession>
<gene>
    <name evidence="2" type="ORF">OF897_09645</name>
</gene>
<name>A0ABT3XPW6_9FLAO</name>
<sequence length="164" mass="19329">MNNFFKILFIVILFLQLNSYKAQTNNDYIAFYNGVVPTLNTIAVNKTQFYGHNFSTFYNELLTKNVNVVSLSYGTKIDPSSEYFILDLFFEDSDMWSIATQNKYQYPWISITFEHEIPNQIKNMVLQNQGQWNNTFVQFFANMKIEKIKFVGINGYDNIDWQGK</sequence>
<dbReference type="EMBL" id="JAOVZW010000010">
    <property type="protein sequence ID" value="MCX8524182.1"/>
    <property type="molecule type" value="Genomic_DNA"/>
</dbReference>
<keyword evidence="1" id="KW-0732">Signal</keyword>
<feature type="signal peptide" evidence="1">
    <location>
        <begin position="1"/>
        <end position="24"/>
    </location>
</feature>
<protein>
    <submittedName>
        <fullName evidence="2">Uncharacterized protein</fullName>
    </submittedName>
</protein>
<dbReference type="Proteomes" id="UP001073122">
    <property type="component" value="Unassembled WGS sequence"/>
</dbReference>
<reference evidence="2" key="1">
    <citation type="submission" date="2022-10" db="EMBL/GenBank/DDBJ databases">
        <title>Chryseobacterium sp. nov., a novel bacterial species.</title>
        <authorList>
            <person name="Cao Y."/>
        </authorList>
    </citation>
    <scope>NUCLEOTIDE SEQUENCE</scope>
    <source>
        <strain evidence="2">CCTCC AB2015118</strain>
    </source>
</reference>
<keyword evidence="3" id="KW-1185">Reference proteome</keyword>